<proteinExistence type="predicted"/>
<dbReference type="InterPro" id="IPR005645">
    <property type="entry name" value="FSH-like_dom"/>
</dbReference>
<dbReference type="Proteomes" id="UP000326877">
    <property type="component" value="Unassembled WGS sequence"/>
</dbReference>
<organism evidence="3">
    <name type="scientific">Petromyces alliaceus</name>
    <name type="common">Aspergillus alliaceus</name>
    <dbReference type="NCBI Taxonomy" id="209559"/>
    <lineage>
        <taxon>Eukaryota</taxon>
        <taxon>Fungi</taxon>
        <taxon>Dikarya</taxon>
        <taxon>Ascomycota</taxon>
        <taxon>Pezizomycotina</taxon>
        <taxon>Eurotiomycetes</taxon>
        <taxon>Eurotiomycetidae</taxon>
        <taxon>Eurotiales</taxon>
        <taxon>Aspergillaceae</taxon>
        <taxon>Aspergillus</taxon>
        <taxon>Aspergillus subgen. Circumdati</taxon>
    </lineage>
</organism>
<reference evidence="3" key="1">
    <citation type="submission" date="2019-04" db="EMBL/GenBank/DDBJ databases">
        <title>Friends and foes A comparative genomics studyof 23 Aspergillus species from section Flavi.</title>
        <authorList>
            <consortium name="DOE Joint Genome Institute"/>
            <person name="Kjaerbolling I."/>
            <person name="Vesth T."/>
            <person name="Frisvad J.C."/>
            <person name="Nybo J.L."/>
            <person name="Theobald S."/>
            <person name="Kildgaard S."/>
            <person name="Isbrandt T."/>
            <person name="Kuo A."/>
            <person name="Sato A."/>
            <person name="Lyhne E.K."/>
            <person name="Kogle M.E."/>
            <person name="Wiebenga A."/>
            <person name="Kun R.S."/>
            <person name="Lubbers R.J."/>
            <person name="Makela M.R."/>
            <person name="Barry K."/>
            <person name="Chovatia M."/>
            <person name="Clum A."/>
            <person name="Daum C."/>
            <person name="Haridas S."/>
            <person name="He G."/>
            <person name="LaButti K."/>
            <person name="Lipzen A."/>
            <person name="Mondo S."/>
            <person name="Riley R."/>
            <person name="Salamov A."/>
            <person name="Simmons B.A."/>
            <person name="Magnuson J.K."/>
            <person name="Henrissat B."/>
            <person name="Mortensen U.H."/>
            <person name="Larsen T.O."/>
            <person name="Devries R.P."/>
            <person name="Grigoriev I.V."/>
            <person name="Machida M."/>
            <person name="Baker S.E."/>
            <person name="Andersen M.R."/>
        </authorList>
    </citation>
    <scope>NUCLEOTIDE SEQUENCE [LARGE SCALE GENOMIC DNA]</scope>
    <source>
        <strain evidence="3">IBT 14317</strain>
    </source>
</reference>
<feature type="domain" description="Serine hydrolase" evidence="2">
    <location>
        <begin position="3"/>
        <end position="208"/>
    </location>
</feature>
<dbReference type="PANTHER" id="PTHR48070">
    <property type="entry name" value="ESTERASE OVCA2"/>
    <property type="match status" value="1"/>
</dbReference>
<evidence type="ECO:0000259" key="2">
    <source>
        <dbReference type="Pfam" id="PF03959"/>
    </source>
</evidence>
<dbReference type="GO" id="GO:0005634">
    <property type="term" value="C:nucleus"/>
    <property type="evidence" value="ECO:0007669"/>
    <property type="project" value="TreeGrafter"/>
</dbReference>
<dbReference type="Gene3D" id="3.40.50.1820">
    <property type="entry name" value="alpha/beta hydrolase"/>
    <property type="match status" value="1"/>
</dbReference>
<evidence type="ECO:0000256" key="1">
    <source>
        <dbReference type="ARBA" id="ARBA00022801"/>
    </source>
</evidence>
<dbReference type="EMBL" id="ML735317">
    <property type="protein sequence ID" value="KAE8386151.1"/>
    <property type="molecule type" value="Genomic_DNA"/>
</dbReference>
<dbReference type="SUPFAM" id="SSF53474">
    <property type="entry name" value="alpha/beta-Hydrolases"/>
    <property type="match status" value="1"/>
</dbReference>
<protein>
    <submittedName>
        <fullName evidence="3">Serine hydrolase FSH</fullName>
    </submittedName>
</protein>
<gene>
    <name evidence="3" type="ORF">BDV23DRAFT_175655</name>
</gene>
<name>A0A5N7BWD4_PETAA</name>
<dbReference type="PANTHER" id="PTHR48070:SF4">
    <property type="entry name" value="ESTERASE ALNB"/>
    <property type="match status" value="1"/>
</dbReference>
<evidence type="ECO:0000313" key="3">
    <source>
        <dbReference type="EMBL" id="KAE8386151.1"/>
    </source>
</evidence>
<dbReference type="OrthoDB" id="414698at2759"/>
<dbReference type="InterPro" id="IPR029058">
    <property type="entry name" value="AB_hydrolase_fold"/>
</dbReference>
<keyword evidence="1 3" id="KW-0378">Hydrolase</keyword>
<dbReference type="Pfam" id="PF03959">
    <property type="entry name" value="FSH1"/>
    <property type="match status" value="1"/>
</dbReference>
<dbReference type="AlphaFoldDB" id="A0A5N7BWD4"/>
<sequence>MPPLRFLCLHGGGTNVDIFRAQIGALMSQLTEDQVVETYFSEGTVDSPPGPGMKGFFEGPYFLWYNWPPRVGSEVDSISITDAYHALYEVIEDEGPFDGVLGFSQGGSLAHAFQVQHLIHHPLKEPMFRCAIYLNSPMPLFVDDDGSVVYDMSVVGSPLKVPSLHVVSERDPNYEHCTRLCDCYDPAYASVIRHAYGHAIPKDTRTVTVVGKEIRELAQRILFHSE</sequence>
<dbReference type="GO" id="GO:0016787">
    <property type="term" value="F:hydrolase activity"/>
    <property type="evidence" value="ECO:0007669"/>
    <property type="project" value="UniProtKB-KW"/>
</dbReference>
<dbReference type="GO" id="GO:0005737">
    <property type="term" value="C:cytoplasm"/>
    <property type="evidence" value="ECO:0007669"/>
    <property type="project" value="TreeGrafter"/>
</dbReference>
<accession>A0A5N7BWD4</accession>
<dbReference type="GO" id="GO:0019748">
    <property type="term" value="P:secondary metabolic process"/>
    <property type="evidence" value="ECO:0007669"/>
    <property type="project" value="TreeGrafter"/>
</dbReference>
<dbReference type="InterPro" id="IPR050593">
    <property type="entry name" value="LovG"/>
</dbReference>